<reference evidence="8" key="1">
    <citation type="journal article" date="2016" name="Front. Plant Sci.">
        <title>The Onion (Allium cepa L.) R2R3-MYB Gene MYB1 Regulates Anthocyanin Biosynthesis.</title>
        <authorList>
            <person name="Schwinn K.E."/>
            <person name="Ngo H."/>
            <person name="Kenel F."/>
            <person name="Brummell D.A."/>
            <person name="Albert N.W."/>
            <person name="McCallum J.A."/>
            <person name="Pither-Joyce M."/>
            <person name="Crowhurst R.N."/>
            <person name="Eady C."/>
            <person name="Davies K.M."/>
        </authorList>
    </citation>
    <scope>NUCLEOTIDE SEQUENCE</scope>
</reference>
<protein>
    <submittedName>
        <fullName evidence="8">MYB transcription factor</fullName>
    </submittedName>
</protein>
<comment type="subcellular location">
    <subcellularLocation>
        <location evidence="1">Nucleus</location>
    </subcellularLocation>
</comment>
<feature type="domain" description="HTH myb-type" evidence="7">
    <location>
        <begin position="9"/>
        <end position="61"/>
    </location>
</feature>
<evidence type="ECO:0000256" key="5">
    <source>
        <dbReference type="ARBA" id="ARBA00023242"/>
    </source>
</evidence>
<organism evidence="8">
    <name type="scientific">Allium cepa</name>
    <name type="common">Onion</name>
    <dbReference type="NCBI Taxonomy" id="4679"/>
    <lineage>
        <taxon>Eukaryota</taxon>
        <taxon>Viridiplantae</taxon>
        <taxon>Streptophyta</taxon>
        <taxon>Embryophyta</taxon>
        <taxon>Tracheophyta</taxon>
        <taxon>Spermatophyta</taxon>
        <taxon>Magnoliopsida</taxon>
        <taxon>Liliopsida</taxon>
        <taxon>Asparagales</taxon>
        <taxon>Amaryllidaceae</taxon>
        <taxon>Allioideae</taxon>
        <taxon>Allieae</taxon>
        <taxon>Allium</taxon>
    </lineage>
</organism>
<dbReference type="GO" id="GO:0005634">
    <property type="term" value="C:nucleus"/>
    <property type="evidence" value="ECO:0007669"/>
    <property type="project" value="UniProtKB-SubCell"/>
</dbReference>
<keyword evidence="5" id="KW-0539">Nucleus</keyword>
<keyword evidence="4" id="KW-0804">Transcription</keyword>
<dbReference type="InterPro" id="IPR009057">
    <property type="entry name" value="Homeodomain-like_sf"/>
</dbReference>
<evidence type="ECO:0000256" key="2">
    <source>
        <dbReference type="ARBA" id="ARBA00023015"/>
    </source>
</evidence>
<dbReference type="SMART" id="SM00717">
    <property type="entry name" value="SANT"/>
    <property type="match status" value="2"/>
</dbReference>
<dbReference type="PANTHER" id="PTHR47999:SF6">
    <property type="entry name" value="MYB-RELATED PROTEIN P"/>
    <property type="match status" value="1"/>
</dbReference>
<evidence type="ECO:0000259" key="7">
    <source>
        <dbReference type="PROSITE" id="PS51294"/>
    </source>
</evidence>
<dbReference type="InterPro" id="IPR017930">
    <property type="entry name" value="Myb_dom"/>
</dbReference>
<dbReference type="InterPro" id="IPR015495">
    <property type="entry name" value="Myb_TF_plants"/>
</dbReference>
<evidence type="ECO:0000256" key="1">
    <source>
        <dbReference type="ARBA" id="ARBA00004123"/>
    </source>
</evidence>
<evidence type="ECO:0000259" key="6">
    <source>
        <dbReference type="PROSITE" id="PS50090"/>
    </source>
</evidence>
<feature type="domain" description="Myb-like" evidence="6">
    <location>
        <begin position="62"/>
        <end position="112"/>
    </location>
</feature>
<keyword evidence="3" id="KW-0238">DNA-binding</keyword>
<accession>A0A1S5VIF0</accession>
<dbReference type="EMBL" id="KX785133">
    <property type="protein sequence ID" value="AQP25675.1"/>
    <property type="molecule type" value="mRNA"/>
</dbReference>
<feature type="domain" description="Myb-like" evidence="6">
    <location>
        <begin position="9"/>
        <end position="61"/>
    </location>
</feature>
<dbReference type="Pfam" id="PF00249">
    <property type="entry name" value="Myb_DNA-binding"/>
    <property type="match status" value="2"/>
</dbReference>
<proteinExistence type="evidence at transcript level"/>
<dbReference type="PANTHER" id="PTHR47999">
    <property type="entry name" value="TRANSCRIPTION FACTOR MYB8-RELATED-RELATED"/>
    <property type="match status" value="1"/>
</dbReference>
<evidence type="ECO:0000313" key="8">
    <source>
        <dbReference type="EMBL" id="AQP25675.1"/>
    </source>
</evidence>
<dbReference type="AlphaFoldDB" id="A0A1S5VIF0"/>
<dbReference type="CDD" id="cd00167">
    <property type="entry name" value="SANT"/>
    <property type="match status" value="2"/>
</dbReference>
<dbReference type="PROSITE" id="PS51294">
    <property type="entry name" value="HTH_MYB"/>
    <property type="match status" value="2"/>
</dbReference>
<dbReference type="GO" id="GO:0003677">
    <property type="term" value="F:DNA binding"/>
    <property type="evidence" value="ECO:0007669"/>
    <property type="project" value="UniProtKB-KW"/>
</dbReference>
<feature type="domain" description="HTH myb-type" evidence="7">
    <location>
        <begin position="62"/>
        <end position="116"/>
    </location>
</feature>
<keyword evidence="2" id="KW-0805">Transcription regulation</keyword>
<sequence length="289" mass="32825">MGRTPCCEKVGLKRGRWSAEEDQKLSNYILEKGEGSWRSLPKDAGLLRCGKSCRLRWMNYLRSDLKRGNISAEEEEKIVKLHAIFGNRWSLIAQQLGGRTDNEIKNHWNSHLRRRVCNFRKIGSENEIITMVLDKVPGGKKRKGRTSRSAMKKLTFQDNKKHGLRGIDCHSPSSMVQTPGGSNITTLGKTCTFGEPDLLDPTDLFGSSEGMSSTRLERRSPVINGCWYGGPMDEMGQVDEIVDWDIDKILHGNEAELYTWPWNGMDNNTMELHGQEMECLTGWLFQDGM</sequence>
<name>A0A1S5VIF0_ALLCE</name>
<dbReference type="InterPro" id="IPR001005">
    <property type="entry name" value="SANT/Myb"/>
</dbReference>
<evidence type="ECO:0000256" key="4">
    <source>
        <dbReference type="ARBA" id="ARBA00023163"/>
    </source>
</evidence>
<gene>
    <name evidence="8" type="primary">MYB29</name>
</gene>
<dbReference type="FunFam" id="1.10.10.60:FF:000121">
    <property type="entry name" value="Myb transcription factor"/>
    <property type="match status" value="1"/>
</dbReference>
<dbReference type="PROSITE" id="PS50090">
    <property type="entry name" value="MYB_LIKE"/>
    <property type="match status" value="2"/>
</dbReference>
<evidence type="ECO:0000256" key="3">
    <source>
        <dbReference type="ARBA" id="ARBA00023125"/>
    </source>
</evidence>
<reference evidence="8" key="2">
    <citation type="submission" date="2016-08" db="EMBL/GenBank/DDBJ databases">
        <authorList>
            <person name="Seilhamer J.J."/>
        </authorList>
    </citation>
    <scope>NUCLEOTIDE SEQUENCE</scope>
</reference>
<dbReference type="SUPFAM" id="SSF46689">
    <property type="entry name" value="Homeodomain-like"/>
    <property type="match status" value="1"/>
</dbReference>
<dbReference type="Gene3D" id="1.10.10.60">
    <property type="entry name" value="Homeodomain-like"/>
    <property type="match status" value="2"/>
</dbReference>